<dbReference type="GO" id="GO:0045337">
    <property type="term" value="P:farnesyl diphosphate biosynthetic process"/>
    <property type="evidence" value="ECO:0007669"/>
    <property type="project" value="TreeGrafter"/>
</dbReference>
<evidence type="ECO:0000313" key="5">
    <source>
        <dbReference type="EMBL" id="KAF9760937.1"/>
    </source>
</evidence>
<dbReference type="InterPro" id="IPR033749">
    <property type="entry name" value="Polyprenyl_synt_CS"/>
</dbReference>
<evidence type="ECO:0000256" key="4">
    <source>
        <dbReference type="ARBA" id="ARBA00022842"/>
    </source>
</evidence>
<comment type="cofactor">
    <cofactor evidence="1">
        <name>Mg(2+)</name>
        <dbReference type="ChEBI" id="CHEBI:18420"/>
    </cofactor>
</comment>
<dbReference type="InterPro" id="IPR000092">
    <property type="entry name" value="Polyprenyl_synt"/>
</dbReference>
<dbReference type="PANTHER" id="PTHR11525">
    <property type="entry name" value="FARNESYL-PYROPHOSPHATE SYNTHETASE"/>
    <property type="match status" value="1"/>
</dbReference>
<keyword evidence="6" id="KW-1185">Reference proteome</keyword>
<name>A0A9P6GVM3_9MICR</name>
<dbReference type="OrthoDB" id="10257492at2759"/>
<sequence>MYSGLLKTYTGDVEKVEKLLHYNVSGGNKIRYNLFKHTLAKINPSVDIRSNGEVLELIHAALLIVDDIADNSNLRRGNPCWYIKRGMLSVKDAKFIMALTCS</sequence>
<keyword evidence="4" id="KW-0460">Magnesium</keyword>
<gene>
    <name evidence="5" type="primary">FPS2_0</name>
    <name evidence="5" type="ORF">NGRA_2954</name>
</gene>
<feature type="non-terminal residue" evidence="5">
    <location>
        <position position="102"/>
    </location>
</feature>
<organism evidence="5 6">
    <name type="scientific">Nosema granulosis</name>
    <dbReference type="NCBI Taxonomy" id="83296"/>
    <lineage>
        <taxon>Eukaryota</taxon>
        <taxon>Fungi</taxon>
        <taxon>Fungi incertae sedis</taxon>
        <taxon>Microsporidia</taxon>
        <taxon>Nosematidae</taxon>
        <taxon>Nosema</taxon>
    </lineage>
</organism>
<dbReference type="InterPro" id="IPR039702">
    <property type="entry name" value="FPS1-like"/>
</dbReference>
<evidence type="ECO:0000256" key="2">
    <source>
        <dbReference type="ARBA" id="ARBA00022679"/>
    </source>
</evidence>
<evidence type="ECO:0000256" key="3">
    <source>
        <dbReference type="ARBA" id="ARBA00022723"/>
    </source>
</evidence>
<dbReference type="Proteomes" id="UP000740883">
    <property type="component" value="Unassembled WGS sequence"/>
</dbReference>
<dbReference type="GO" id="GO:0046872">
    <property type="term" value="F:metal ion binding"/>
    <property type="evidence" value="ECO:0007669"/>
    <property type="project" value="UniProtKB-KW"/>
</dbReference>
<dbReference type="GO" id="GO:0004161">
    <property type="term" value="F:dimethylallyltranstransferase activity"/>
    <property type="evidence" value="ECO:0007669"/>
    <property type="project" value="TreeGrafter"/>
</dbReference>
<proteinExistence type="predicted"/>
<keyword evidence="3" id="KW-0479">Metal-binding</keyword>
<dbReference type="GO" id="GO:0005737">
    <property type="term" value="C:cytoplasm"/>
    <property type="evidence" value="ECO:0007669"/>
    <property type="project" value="TreeGrafter"/>
</dbReference>
<reference evidence="5 6" key="1">
    <citation type="journal article" date="2020" name="Genome Biol. Evol.">
        <title>Comparative genomics of strictly vertically transmitted, feminizing microsporidia endosymbionts of amphipod crustaceans.</title>
        <authorList>
            <person name="Cormier A."/>
            <person name="Chebbi M.A."/>
            <person name="Giraud I."/>
            <person name="Wattier R."/>
            <person name="Teixeira M."/>
            <person name="Gilbert C."/>
            <person name="Rigaud T."/>
            <person name="Cordaux R."/>
        </authorList>
    </citation>
    <scope>NUCLEOTIDE SEQUENCE [LARGE SCALE GENOMIC DNA]</scope>
    <source>
        <strain evidence="5 6">Ou3-Ou53</strain>
    </source>
</reference>
<dbReference type="SUPFAM" id="SSF48576">
    <property type="entry name" value="Terpenoid synthases"/>
    <property type="match status" value="1"/>
</dbReference>
<dbReference type="EMBL" id="SBJO01000475">
    <property type="protein sequence ID" value="KAF9760937.1"/>
    <property type="molecule type" value="Genomic_DNA"/>
</dbReference>
<evidence type="ECO:0000256" key="1">
    <source>
        <dbReference type="ARBA" id="ARBA00001946"/>
    </source>
</evidence>
<accession>A0A9P6GVM3</accession>
<dbReference type="InterPro" id="IPR008949">
    <property type="entry name" value="Isoprenoid_synthase_dom_sf"/>
</dbReference>
<evidence type="ECO:0000313" key="6">
    <source>
        <dbReference type="Proteomes" id="UP000740883"/>
    </source>
</evidence>
<keyword evidence="2" id="KW-0808">Transferase</keyword>
<protein>
    <submittedName>
        <fullName evidence="5">Farnesyl pyrophosphate synthase 2</fullName>
    </submittedName>
</protein>
<comment type="caution">
    <text evidence="5">The sequence shown here is derived from an EMBL/GenBank/DDBJ whole genome shotgun (WGS) entry which is preliminary data.</text>
</comment>
<dbReference type="AlphaFoldDB" id="A0A9P6GVM3"/>
<dbReference type="Gene3D" id="1.10.600.10">
    <property type="entry name" value="Farnesyl Diphosphate Synthase"/>
    <property type="match status" value="1"/>
</dbReference>
<dbReference type="PROSITE" id="PS00723">
    <property type="entry name" value="POLYPRENYL_SYNTHASE_1"/>
    <property type="match status" value="1"/>
</dbReference>
<dbReference type="GO" id="GO:0004337">
    <property type="term" value="F:(2E,6E)-farnesyl diphosphate synthase activity"/>
    <property type="evidence" value="ECO:0007669"/>
    <property type="project" value="TreeGrafter"/>
</dbReference>
<dbReference type="Pfam" id="PF00348">
    <property type="entry name" value="polyprenyl_synt"/>
    <property type="match status" value="1"/>
</dbReference>
<dbReference type="PANTHER" id="PTHR11525:SF0">
    <property type="entry name" value="FARNESYL PYROPHOSPHATE SYNTHASE"/>
    <property type="match status" value="1"/>
</dbReference>